<reference evidence="4" key="1">
    <citation type="submission" date="2021-05" db="EMBL/GenBank/DDBJ databases">
        <title>Genomic insights into ecological role and evolution of a novel Thermoplasmata order Candidatus Sysuiplasmatales.</title>
        <authorList>
            <person name="Yuan Y."/>
        </authorList>
    </citation>
    <scope>NUCLEOTIDE SEQUENCE</scope>
    <source>
        <strain evidence="4">TUT19-bin139</strain>
    </source>
</reference>
<sequence>MDEIFVQLDHRLPFAGLSKYVPDMFIERWCDLELDILEINTGREKTGGKTAAQIERYLKQSGSSVVGSNIHDGFIEFVVRCRCTLENSTISMVEGLNGIPVMPVTYRGGFEYMEILSFGLDRLSEITRRLSDIAEVKVLKRHSSIEKNARPVIAVSVDDIIGGLTEKQLDAFVRASELGYYSMPRRMTLKRMAELSGKPASTFEEHLRKAEIKIFRAIKPYARMSASRRKRGENDEYGKACFRRTRARRD</sequence>
<evidence type="ECO:0000256" key="1">
    <source>
        <dbReference type="SAM" id="MobiDB-lite"/>
    </source>
</evidence>
<dbReference type="EMBL" id="JAHEAC010000133">
    <property type="protein sequence ID" value="MBX8644957.1"/>
    <property type="molecule type" value="Genomic_DNA"/>
</dbReference>
<organism evidence="4 5">
    <name type="scientific">Candidatus Sysuiplasma superficiale</name>
    <dbReference type="NCBI Taxonomy" id="2823368"/>
    <lineage>
        <taxon>Archaea</taxon>
        <taxon>Methanobacteriati</taxon>
        <taxon>Thermoplasmatota</taxon>
        <taxon>Thermoplasmata</taxon>
        <taxon>Candidatus Sysuiplasmatales</taxon>
        <taxon>Candidatus Sysuiplasmataceae</taxon>
        <taxon>Candidatus Sysuiplasma</taxon>
    </lineage>
</organism>
<feature type="compositionally biased region" description="Basic residues" evidence="1">
    <location>
        <begin position="241"/>
        <end position="250"/>
    </location>
</feature>
<feature type="domain" description="HVO-A0563 N-terminal" evidence="3">
    <location>
        <begin position="8"/>
        <end position="143"/>
    </location>
</feature>
<dbReference type="InterPro" id="IPR007050">
    <property type="entry name" value="HTH_bacterioopsin"/>
</dbReference>
<protein>
    <submittedName>
        <fullName evidence="4">Helix-turn-helix domain-containing protein</fullName>
    </submittedName>
</protein>
<evidence type="ECO:0000313" key="4">
    <source>
        <dbReference type="EMBL" id="MBX8644957.1"/>
    </source>
</evidence>
<dbReference type="Pfam" id="PF04967">
    <property type="entry name" value="HTH_10"/>
    <property type="match status" value="1"/>
</dbReference>
<name>A0A8J7YVJ0_9ARCH</name>
<dbReference type="Pfam" id="PF24280">
    <property type="entry name" value="HVO_A0563_N"/>
    <property type="match status" value="1"/>
</dbReference>
<feature type="domain" description="HTH bat-type" evidence="2">
    <location>
        <begin position="164"/>
        <end position="215"/>
    </location>
</feature>
<dbReference type="AlphaFoldDB" id="A0A8J7YVJ0"/>
<feature type="region of interest" description="Disordered" evidence="1">
    <location>
        <begin position="225"/>
        <end position="250"/>
    </location>
</feature>
<dbReference type="PANTHER" id="PTHR34236">
    <property type="entry name" value="DIMETHYL SULFOXIDE REDUCTASE TRANSCRIPTIONAL ACTIVATOR"/>
    <property type="match status" value="1"/>
</dbReference>
<dbReference type="Proteomes" id="UP000750197">
    <property type="component" value="Unassembled WGS sequence"/>
</dbReference>
<evidence type="ECO:0000259" key="3">
    <source>
        <dbReference type="Pfam" id="PF24280"/>
    </source>
</evidence>
<dbReference type="InterPro" id="IPR056531">
    <property type="entry name" value="HVO_A0563_N"/>
</dbReference>
<evidence type="ECO:0000259" key="2">
    <source>
        <dbReference type="Pfam" id="PF04967"/>
    </source>
</evidence>
<proteinExistence type="predicted"/>
<comment type="caution">
    <text evidence="4">The sequence shown here is derived from an EMBL/GenBank/DDBJ whole genome shotgun (WGS) entry which is preliminary data.</text>
</comment>
<evidence type="ECO:0000313" key="5">
    <source>
        <dbReference type="Proteomes" id="UP000750197"/>
    </source>
</evidence>
<gene>
    <name evidence="4" type="ORF">KIY12_09620</name>
</gene>
<accession>A0A8J7YVJ0</accession>
<dbReference type="PANTHER" id="PTHR34236:SF1">
    <property type="entry name" value="DIMETHYL SULFOXIDE REDUCTASE TRANSCRIPTIONAL ACTIVATOR"/>
    <property type="match status" value="1"/>
</dbReference>